<evidence type="ECO:0000256" key="1">
    <source>
        <dbReference type="SAM" id="MobiDB-lite"/>
    </source>
</evidence>
<evidence type="ECO:0000313" key="2">
    <source>
        <dbReference type="EMBL" id="CAD5220714.1"/>
    </source>
</evidence>
<sequence length="288" mass="34228">MDSYESDMFEEANKNEIIDDFATTSNEKLELILQNVLDNVSQENFDEEKQKLQHLDEKFDWMECPQIIKLMCFFNTFKPNRITITEDIPFFFPTHHKQGMRCMYKRRVFYETHSKTAGVNRWRCNQRGCRGTIYINKEGEWNVIDSGRHWTRECDCKAQDHDKLVAIAFKSIGYKLARLMPTESTKALRACVMALADKDQLGKLDNFDRVIRKNKRIGLQRKKMEEEKEGEVSDDKQVKNDNEVKDDKVMEENNEEKNKEVKGKEVEDNKEVKDDEEIKYHKEEKMKK</sequence>
<feature type="region of interest" description="Disordered" evidence="1">
    <location>
        <begin position="222"/>
        <end position="288"/>
    </location>
</feature>
<dbReference type="EMBL" id="CAJFCW020000004">
    <property type="protein sequence ID" value="CAG9114069.1"/>
    <property type="molecule type" value="Genomic_DNA"/>
</dbReference>
<proteinExistence type="predicted"/>
<reference evidence="2" key="1">
    <citation type="submission" date="2020-09" db="EMBL/GenBank/DDBJ databases">
        <authorList>
            <person name="Kikuchi T."/>
        </authorList>
    </citation>
    <scope>NUCLEOTIDE SEQUENCE</scope>
    <source>
        <strain evidence="2">SH1</strain>
    </source>
</reference>
<dbReference type="AlphaFoldDB" id="A0A811KZ41"/>
<gene>
    <name evidence="2" type="ORF">BOKJ2_LOCUS9082</name>
</gene>
<comment type="caution">
    <text evidence="2">The sequence shown here is derived from an EMBL/GenBank/DDBJ whole genome shotgun (WGS) entry which is preliminary data.</text>
</comment>
<accession>A0A811KZ41</accession>
<protein>
    <submittedName>
        <fullName evidence="2">Uncharacterized protein</fullName>
    </submittedName>
</protein>
<dbReference type="EMBL" id="CAJFDH010000004">
    <property type="protein sequence ID" value="CAD5220714.1"/>
    <property type="molecule type" value="Genomic_DNA"/>
</dbReference>
<dbReference type="Proteomes" id="UP000783686">
    <property type="component" value="Unassembled WGS sequence"/>
</dbReference>
<evidence type="ECO:0000313" key="3">
    <source>
        <dbReference type="Proteomes" id="UP000614601"/>
    </source>
</evidence>
<name>A0A811KZ41_9BILA</name>
<dbReference type="Proteomes" id="UP000614601">
    <property type="component" value="Unassembled WGS sequence"/>
</dbReference>
<keyword evidence="3" id="KW-1185">Reference proteome</keyword>
<dbReference type="OrthoDB" id="10347626at2759"/>
<organism evidence="2 3">
    <name type="scientific">Bursaphelenchus okinawaensis</name>
    <dbReference type="NCBI Taxonomy" id="465554"/>
    <lineage>
        <taxon>Eukaryota</taxon>
        <taxon>Metazoa</taxon>
        <taxon>Ecdysozoa</taxon>
        <taxon>Nematoda</taxon>
        <taxon>Chromadorea</taxon>
        <taxon>Rhabditida</taxon>
        <taxon>Tylenchina</taxon>
        <taxon>Tylenchomorpha</taxon>
        <taxon>Aphelenchoidea</taxon>
        <taxon>Aphelenchoididae</taxon>
        <taxon>Bursaphelenchus</taxon>
    </lineage>
</organism>